<accession>A0A813FUN3</accession>
<evidence type="ECO:0000313" key="5">
    <source>
        <dbReference type="EMBL" id="CAE8617572.1"/>
    </source>
</evidence>
<evidence type="ECO:0000256" key="3">
    <source>
        <dbReference type="ARBA" id="ARBA00023274"/>
    </source>
</evidence>
<dbReference type="EMBL" id="CAJNNV010026209">
    <property type="protein sequence ID" value="CAE8617572.1"/>
    <property type="molecule type" value="Genomic_DNA"/>
</dbReference>
<gene>
    <name evidence="5" type="ORF">PGLA1383_LOCUS35233</name>
</gene>
<dbReference type="SUPFAM" id="SSF50104">
    <property type="entry name" value="Translation proteins SH3-like domain"/>
    <property type="match status" value="1"/>
</dbReference>
<keyword evidence="6" id="KW-1185">Reference proteome</keyword>
<dbReference type="InterPro" id="IPR008991">
    <property type="entry name" value="Translation_prot_SH3-like_sf"/>
</dbReference>
<dbReference type="GO" id="GO:1990904">
    <property type="term" value="C:ribonucleoprotein complex"/>
    <property type="evidence" value="ECO:0007669"/>
    <property type="project" value="UniProtKB-KW"/>
</dbReference>
<protein>
    <recommendedName>
        <fullName evidence="4">50S ribosomal protein L19, chloroplastic</fullName>
    </recommendedName>
</protein>
<organism evidence="5 6">
    <name type="scientific">Polarella glacialis</name>
    <name type="common">Dinoflagellate</name>
    <dbReference type="NCBI Taxonomy" id="89957"/>
    <lineage>
        <taxon>Eukaryota</taxon>
        <taxon>Sar</taxon>
        <taxon>Alveolata</taxon>
        <taxon>Dinophyceae</taxon>
        <taxon>Suessiales</taxon>
        <taxon>Suessiaceae</taxon>
        <taxon>Polarella</taxon>
    </lineage>
</organism>
<dbReference type="AlphaFoldDB" id="A0A813FUN3"/>
<keyword evidence="3" id="KW-0687">Ribonucleoprotein</keyword>
<dbReference type="PANTHER" id="PTHR45761:SF1">
    <property type="entry name" value="EXTENDED SYNAPTOTAGMIN-LIKE PROTEIN 2, ISOFORM C"/>
    <property type="match status" value="1"/>
</dbReference>
<sequence>MRMGKEPKVMRLAALGALVAAGSLLLSTRLPFTQREVFVGTSGLRSAEALPERCLGKTRRLAEMEGMGDVVDAEVAGEEDEEEMLEDEDAPEMRPAKFKKSYAWDQNPPQSYFDNVQIDRHKVNMVFMDMFKRPKSFFPHKLKPGDTIRVYYLEARAGELGDTKNMKMIVEKNQMRETFLDGIIMNFKGEYHARTLTMRTMQGKGENACGYEFIFPVFSPLITKIDVIRRGYIGRNKNAYFIRAMVGKKNTIPLDVERTKMDEMYANMIIEGRQEEIPESEYPAQEWESRWRQVVAQLSSCGSSCGKGLPCRRSFGFRRSLGHLALRLCGSCSSYVQTAGPRVNLLPSTGLTPKHAALVNGELLLNDLVEKLWPKISEWFQQQLKEQLEPVLKKHVLESLEFEECTLELHDITTETYIQDWQGDPWTNIKITGDLDYCGDGEIRVSLRPGGHKVADVALLQLQLRGKLVIELVGLTASCPWFSGLRIYFPNMPEVDCNVGAEVFMLDSLFDTATLVKSRLVQELRAAVAAASVLPNRISVETCQGTDPFKLQHPIPQGILRVEAWIFANKPSACADAHAASAAAPAQVPSSSSTSSSWRSGWSWLWGGASSSGGASPPPVRLQVSVGAQNRNCGRGEALDFRVDDWKCQHLTVMVADDHVIAEVAIADLVAQQGACEEGSGGVDGACVLELPLPLPANSSILSHRGQATVQLRAQWRPLVPSDSESISEVLALRPEKNCWAVGEPRSSGWLLLVDLFHATGLAAVAEGTEHWVAVTVRERSTGEALARNESAAAAASGPARQGLEALRFLGALRHLDGVGKFGGPTDEEYLMSSIPPEAWRMLLGRTSDDNASRGWFGGIGNAGLDAVWGHPFWLLLDSGEDLQETIRGLELEIAVQRPEKGLSKQSSVRATTVGTASYRLDKLLLAAHHNQNNSSNNNTNDNSEPRCFSEEDLSISLQAEDNSLSAGLMKLRLQLRPLQPPPDLRNNAPDNAQSWGSQVQLLGSLFRAKSFENLLRRSMSRVQVAAFRAGSNVQDSRDAEAL</sequence>
<evidence type="ECO:0000313" key="6">
    <source>
        <dbReference type="Proteomes" id="UP000654075"/>
    </source>
</evidence>
<dbReference type="GO" id="GO:0005840">
    <property type="term" value="C:ribosome"/>
    <property type="evidence" value="ECO:0007669"/>
    <property type="project" value="UniProtKB-KW"/>
</dbReference>
<dbReference type="GO" id="GO:0003735">
    <property type="term" value="F:structural constituent of ribosome"/>
    <property type="evidence" value="ECO:0007669"/>
    <property type="project" value="InterPro"/>
</dbReference>
<dbReference type="GO" id="GO:0006412">
    <property type="term" value="P:translation"/>
    <property type="evidence" value="ECO:0007669"/>
    <property type="project" value="InterPro"/>
</dbReference>
<name>A0A813FUN3_POLGL</name>
<evidence type="ECO:0000256" key="2">
    <source>
        <dbReference type="ARBA" id="ARBA00022980"/>
    </source>
</evidence>
<dbReference type="OrthoDB" id="432645at2759"/>
<dbReference type="InterPro" id="IPR038657">
    <property type="entry name" value="Ribosomal_bL19_sf"/>
</dbReference>
<dbReference type="InterPro" id="IPR001857">
    <property type="entry name" value="Ribosomal_bL19"/>
</dbReference>
<reference evidence="5" key="1">
    <citation type="submission" date="2021-02" db="EMBL/GenBank/DDBJ databases">
        <authorList>
            <person name="Dougan E. K."/>
            <person name="Rhodes N."/>
            <person name="Thang M."/>
            <person name="Chan C."/>
        </authorList>
    </citation>
    <scope>NUCLEOTIDE SEQUENCE</scope>
</reference>
<comment type="caution">
    <text evidence="5">The sequence shown here is derived from an EMBL/GenBank/DDBJ whole genome shotgun (WGS) entry which is preliminary data.</text>
</comment>
<dbReference type="Pfam" id="PF01245">
    <property type="entry name" value="Ribosomal_L19"/>
    <property type="match status" value="1"/>
</dbReference>
<dbReference type="Gene3D" id="2.30.30.790">
    <property type="match status" value="1"/>
</dbReference>
<dbReference type="InterPro" id="IPR051634">
    <property type="entry name" value="Extended_Synaptotagmin"/>
</dbReference>
<keyword evidence="2" id="KW-0689">Ribosomal protein</keyword>
<dbReference type="Proteomes" id="UP000654075">
    <property type="component" value="Unassembled WGS sequence"/>
</dbReference>
<dbReference type="PANTHER" id="PTHR45761">
    <property type="entry name" value="EXTENDED SYNAPTOTAGMIN-LIKE PROTEIN 2, ISOFORM C"/>
    <property type="match status" value="1"/>
</dbReference>
<comment type="similarity">
    <text evidence="1">Belongs to the bacterial ribosomal protein bL19 family.</text>
</comment>
<evidence type="ECO:0000256" key="1">
    <source>
        <dbReference type="ARBA" id="ARBA00005781"/>
    </source>
</evidence>
<evidence type="ECO:0000256" key="4">
    <source>
        <dbReference type="ARBA" id="ARBA00035376"/>
    </source>
</evidence>
<proteinExistence type="inferred from homology"/>